<keyword evidence="2" id="KW-1133">Transmembrane helix</keyword>
<evidence type="ECO:0000256" key="2">
    <source>
        <dbReference type="SAM" id="Phobius"/>
    </source>
</evidence>
<feature type="transmembrane region" description="Helical" evidence="2">
    <location>
        <begin position="26"/>
        <end position="44"/>
    </location>
</feature>
<protein>
    <submittedName>
        <fullName evidence="3">Uncharacterized protein</fullName>
    </submittedName>
</protein>
<reference evidence="4" key="1">
    <citation type="submission" date="2016-10" db="EMBL/GenBank/DDBJ databases">
        <authorList>
            <person name="Varghese N."/>
            <person name="Submissions S."/>
        </authorList>
    </citation>
    <scope>NUCLEOTIDE SEQUENCE [LARGE SCALE GENOMIC DNA]</scope>
    <source>
        <strain evidence="4">CGMCC 4.7047</strain>
    </source>
</reference>
<keyword evidence="4" id="KW-1185">Reference proteome</keyword>
<organism evidence="3 4">
    <name type="scientific">Streptomyces harbinensis</name>
    <dbReference type="NCBI Taxonomy" id="1176198"/>
    <lineage>
        <taxon>Bacteria</taxon>
        <taxon>Bacillati</taxon>
        <taxon>Actinomycetota</taxon>
        <taxon>Actinomycetes</taxon>
        <taxon>Kitasatosporales</taxon>
        <taxon>Streptomycetaceae</taxon>
        <taxon>Streptomyces</taxon>
    </lineage>
</organism>
<proteinExistence type="predicted"/>
<keyword evidence="2" id="KW-0472">Membrane</keyword>
<dbReference type="Proteomes" id="UP000198873">
    <property type="component" value="Unassembled WGS sequence"/>
</dbReference>
<dbReference type="AlphaFoldDB" id="A0A1I6TWY6"/>
<name>A0A1I6TWY6_9ACTN</name>
<dbReference type="STRING" id="1176198.SAMN05444716_10552"/>
<dbReference type="EMBL" id="FPAB01000005">
    <property type="protein sequence ID" value="SFS93716.1"/>
    <property type="molecule type" value="Genomic_DNA"/>
</dbReference>
<accession>A0A1I6TWY6</accession>
<evidence type="ECO:0000313" key="4">
    <source>
        <dbReference type="Proteomes" id="UP000198873"/>
    </source>
</evidence>
<evidence type="ECO:0000256" key="1">
    <source>
        <dbReference type="SAM" id="MobiDB-lite"/>
    </source>
</evidence>
<sequence>MTGMSELLPLAEEAEKKLTEYTVTPGVLGFVVFAALGVAVWVLLKSMSRQLGRIDFKEQERAERLGGSADPDGGAAREGGDGSGTGEPQGSEPAAGDRDRSSSPA</sequence>
<feature type="compositionally biased region" description="Basic and acidic residues" evidence="1">
    <location>
        <begin position="95"/>
        <end position="105"/>
    </location>
</feature>
<evidence type="ECO:0000313" key="3">
    <source>
        <dbReference type="EMBL" id="SFS93716.1"/>
    </source>
</evidence>
<feature type="region of interest" description="Disordered" evidence="1">
    <location>
        <begin position="57"/>
        <end position="105"/>
    </location>
</feature>
<keyword evidence="2" id="KW-0812">Transmembrane</keyword>
<gene>
    <name evidence="3" type="ORF">SAMN05444716_10552</name>
</gene>